<dbReference type="AlphaFoldDB" id="A0AAW0JLZ0"/>
<keyword evidence="2" id="KW-1185">Reference proteome</keyword>
<organism evidence="1 2">
    <name type="scientific">Myodes glareolus</name>
    <name type="common">Bank vole</name>
    <name type="synonym">Clethrionomys glareolus</name>
    <dbReference type="NCBI Taxonomy" id="447135"/>
    <lineage>
        <taxon>Eukaryota</taxon>
        <taxon>Metazoa</taxon>
        <taxon>Chordata</taxon>
        <taxon>Craniata</taxon>
        <taxon>Vertebrata</taxon>
        <taxon>Euteleostomi</taxon>
        <taxon>Mammalia</taxon>
        <taxon>Eutheria</taxon>
        <taxon>Euarchontoglires</taxon>
        <taxon>Glires</taxon>
        <taxon>Rodentia</taxon>
        <taxon>Myomorpha</taxon>
        <taxon>Muroidea</taxon>
        <taxon>Cricetidae</taxon>
        <taxon>Arvicolinae</taxon>
        <taxon>Myodes</taxon>
    </lineage>
</organism>
<sequence>STEQGGGLFSELRVWSATLTILRTSDSPQGRAWGMLSKHSESEAWVVFMGGFPVTQATGRPRLPSLQADAGTEAV</sequence>
<reference evidence="1 2" key="1">
    <citation type="journal article" date="2023" name="bioRxiv">
        <title>Conserved and derived expression patterns and positive selection on dental genes reveal complex evolutionary context of ever-growing rodent molars.</title>
        <authorList>
            <person name="Calamari Z.T."/>
            <person name="Song A."/>
            <person name="Cohen E."/>
            <person name="Akter M."/>
            <person name="Roy R.D."/>
            <person name="Hallikas O."/>
            <person name="Christensen M.M."/>
            <person name="Li P."/>
            <person name="Marangoni P."/>
            <person name="Jernvall J."/>
            <person name="Klein O.D."/>
        </authorList>
    </citation>
    <scope>NUCLEOTIDE SEQUENCE [LARGE SCALE GENOMIC DNA]</scope>
    <source>
        <strain evidence="1">V071</strain>
    </source>
</reference>
<protein>
    <submittedName>
        <fullName evidence="1">Uncharacterized protein</fullName>
    </submittedName>
</protein>
<dbReference type="Proteomes" id="UP001488838">
    <property type="component" value="Unassembled WGS sequence"/>
</dbReference>
<evidence type="ECO:0000313" key="2">
    <source>
        <dbReference type="Proteomes" id="UP001488838"/>
    </source>
</evidence>
<comment type="caution">
    <text evidence="1">The sequence shown here is derived from an EMBL/GenBank/DDBJ whole genome shotgun (WGS) entry which is preliminary data.</text>
</comment>
<accession>A0AAW0JLZ0</accession>
<feature type="non-terminal residue" evidence="1">
    <location>
        <position position="1"/>
    </location>
</feature>
<name>A0AAW0JLZ0_MYOGA</name>
<dbReference type="EMBL" id="JBBHLL010000029">
    <property type="protein sequence ID" value="KAK7827728.1"/>
    <property type="molecule type" value="Genomic_DNA"/>
</dbReference>
<gene>
    <name evidence="1" type="ORF">U0070_019552</name>
</gene>
<evidence type="ECO:0000313" key="1">
    <source>
        <dbReference type="EMBL" id="KAK7827728.1"/>
    </source>
</evidence>
<proteinExistence type="predicted"/>